<dbReference type="Proteomes" id="UP000236723">
    <property type="component" value="Unassembled WGS sequence"/>
</dbReference>
<name>A0A1H6C389_9ACTN</name>
<sequence>MTRGMGTALGIAVVTLTLHLAGGRAALAVLTAVALLAALTATTASTSPARTPPDRSPTPGRRESGGNGTH</sequence>
<evidence type="ECO:0000256" key="1">
    <source>
        <dbReference type="SAM" id="MobiDB-lite"/>
    </source>
</evidence>
<evidence type="ECO:0000313" key="2">
    <source>
        <dbReference type="EMBL" id="SEG67470.1"/>
    </source>
</evidence>
<proteinExistence type="predicted"/>
<protein>
    <submittedName>
        <fullName evidence="2">Uncharacterized protein</fullName>
    </submittedName>
</protein>
<dbReference type="AlphaFoldDB" id="A0A1H6C389"/>
<accession>A0A1H6C389</accession>
<feature type="region of interest" description="Disordered" evidence="1">
    <location>
        <begin position="41"/>
        <end position="70"/>
    </location>
</feature>
<dbReference type="RefSeq" id="WP_103939419.1">
    <property type="nucleotide sequence ID" value="NZ_FNVO01000008.1"/>
</dbReference>
<reference evidence="3" key="1">
    <citation type="submission" date="2016-10" db="EMBL/GenBank/DDBJ databases">
        <authorList>
            <person name="Varghese N."/>
            <person name="Submissions S."/>
        </authorList>
    </citation>
    <scope>NUCLEOTIDE SEQUENCE [LARGE SCALE GENOMIC DNA]</scope>
    <source>
        <strain evidence="3">DSM 43163</strain>
    </source>
</reference>
<evidence type="ECO:0000313" key="3">
    <source>
        <dbReference type="Proteomes" id="UP000236723"/>
    </source>
</evidence>
<dbReference type="EMBL" id="FNVO01000008">
    <property type="protein sequence ID" value="SEG67470.1"/>
    <property type="molecule type" value="Genomic_DNA"/>
</dbReference>
<organism evidence="2 3">
    <name type="scientific">Thermomonospora echinospora</name>
    <dbReference type="NCBI Taxonomy" id="1992"/>
    <lineage>
        <taxon>Bacteria</taxon>
        <taxon>Bacillati</taxon>
        <taxon>Actinomycetota</taxon>
        <taxon>Actinomycetes</taxon>
        <taxon>Streptosporangiales</taxon>
        <taxon>Thermomonosporaceae</taxon>
        <taxon>Thermomonospora</taxon>
    </lineage>
</organism>
<gene>
    <name evidence="2" type="ORF">SAMN04489712_108290</name>
</gene>
<keyword evidence="3" id="KW-1185">Reference proteome</keyword>